<feature type="compositionally biased region" description="Basic and acidic residues" evidence="1">
    <location>
        <begin position="949"/>
        <end position="965"/>
    </location>
</feature>
<organism evidence="5 6">
    <name type="scientific">Paenibacillus antibioticophila</name>
    <dbReference type="NCBI Taxonomy" id="1274374"/>
    <lineage>
        <taxon>Bacteria</taxon>
        <taxon>Bacillati</taxon>
        <taxon>Bacillota</taxon>
        <taxon>Bacilli</taxon>
        <taxon>Bacillales</taxon>
        <taxon>Paenibacillaceae</taxon>
        <taxon>Paenibacillus</taxon>
    </lineage>
</organism>
<keyword evidence="2" id="KW-0472">Membrane</keyword>
<feature type="domain" description="GTPase-associated protein 1 middle" evidence="4">
    <location>
        <begin position="167"/>
        <end position="270"/>
    </location>
</feature>
<dbReference type="InterPro" id="IPR045402">
    <property type="entry name" value="GAP1-N2"/>
</dbReference>
<feature type="compositionally biased region" description="Polar residues" evidence="1">
    <location>
        <begin position="972"/>
        <end position="984"/>
    </location>
</feature>
<dbReference type="Proteomes" id="UP000681162">
    <property type="component" value="Unassembled WGS sequence"/>
</dbReference>
<gene>
    <name evidence="5" type="ORF">J41TS12_30970</name>
</gene>
<keyword evidence="2" id="KW-1133">Transmembrane helix</keyword>
<keyword evidence="2" id="KW-0812">Transmembrane</keyword>
<feature type="region of interest" description="Disordered" evidence="1">
    <location>
        <begin position="879"/>
        <end position="1011"/>
    </location>
</feature>
<dbReference type="InterPro" id="IPR045401">
    <property type="entry name" value="GAP1-M"/>
</dbReference>
<proteinExistence type="predicted"/>
<evidence type="ECO:0008006" key="7">
    <source>
        <dbReference type="Google" id="ProtNLM"/>
    </source>
</evidence>
<evidence type="ECO:0000256" key="1">
    <source>
        <dbReference type="SAM" id="MobiDB-lite"/>
    </source>
</evidence>
<dbReference type="Pfam" id="PF20014">
    <property type="entry name" value="GAP1-M"/>
    <property type="match status" value="1"/>
</dbReference>
<dbReference type="Pfam" id="PF20013">
    <property type="entry name" value="GAP1-N2"/>
    <property type="match status" value="1"/>
</dbReference>
<accession>A0A919XTN3</accession>
<evidence type="ECO:0000313" key="5">
    <source>
        <dbReference type="EMBL" id="GIO38236.1"/>
    </source>
</evidence>
<evidence type="ECO:0000256" key="2">
    <source>
        <dbReference type="SAM" id="Phobius"/>
    </source>
</evidence>
<name>A0A919XTN3_9BACL</name>
<feature type="domain" description="GTPase-associated protein 1 N-terminal" evidence="3">
    <location>
        <begin position="8"/>
        <end position="146"/>
    </location>
</feature>
<reference evidence="5 6" key="1">
    <citation type="submission" date="2021-03" db="EMBL/GenBank/DDBJ databases">
        <title>Antimicrobial resistance genes in bacteria isolated from Japanese honey, and their potential for conferring macrolide and lincosamide resistance in the American foulbrood pathogen Paenibacillus larvae.</title>
        <authorList>
            <person name="Okamoto M."/>
            <person name="Kumagai M."/>
            <person name="Kanamori H."/>
            <person name="Takamatsu D."/>
        </authorList>
    </citation>
    <scope>NUCLEOTIDE SEQUENCE [LARGE SCALE GENOMIC DNA]</scope>
    <source>
        <strain evidence="5 6">J41TS12</strain>
    </source>
</reference>
<evidence type="ECO:0000313" key="6">
    <source>
        <dbReference type="Proteomes" id="UP000681162"/>
    </source>
</evidence>
<dbReference type="EMBL" id="BORR01000011">
    <property type="protein sequence ID" value="GIO38236.1"/>
    <property type="molecule type" value="Genomic_DNA"/>
</dbReference>
<dbReference type="RefSeq" id="WP_212940371.1">
    <property type="nucleotide sequence ID" value="NZ_BORR01000011.1"/>
</dbReference>
<feature type="transmembrane region" description="Helical" evidence="2">
    <location>
        <begin position="767"/>
        <end position="789"/>
    </location>
</feature>
<keyword evidence="6" id="KW-1185">Reference proteome</keyword>
<feature type="region of interest" description="Disordered" evidence="1">
    <location>
        <begin position="1039"/>
        <end position="1074"/>
    </location>
</feature>
<protein>
    <recommendedName>
        <fullName evidence="7">Glycosyltransferase</fullName>
    </recommendedName>
</protein>
<evidence type="ECO:0000259" key="4">
    <source>
        <dbReference type="Pfam" id="PF20014"/>
    </source>
</evidence>
<comment type="caution">
    <text evidence="5">The sequence shown here is derived from an EMBL/GenBank/DDBJ whole genome shotgun (WGS) entry which is preliminary data.</text>
</comment>
<feature type="compositionally biased region" description="Polar residues" evidence="1">
    <location>
        <begin position="915"/>
        <end position="929"/>
    </location>
</feature>
<sequence length="1074" mass="118746">MKPNSPGSIQQQMYTRERKGVFRSTEGFDTVAKSSGLDAAFIKKVLHPFCMYDAPAELVSRSEKEGALYPEAVHLFHAENGETVLGRSIYQPVDFTGLRSAFLTHNYIIPSGRSGEVTESFSAWLAASFADSYDPEIGTELAELDEVPTTRAAADAALGHASAKETLERLGFDEQLFKQLLFAIMTASGEGRKKVYISLDVPVEDISREALSLMQIVYSCLPYEHRRRLGFLSYVKEPQSRKFIHVQFVEKGSLRPHDRSIEKDYIFDLAAGRIGQIDADWARQPYLDLAWSHLEQKEQLQGFFDFADEMLSGMEGERKSALSSYHELAVYYRIEHGEESLYEENKVTVLRGLLEYLKPPGGLDARMRLNDLFLSRFDREFDLNRLGHIPPAAVAECFRDYFGLPGAGQEDKIVSYYILALHNAMTQERQEEADAFYTLIEGHTGLEAAFFRNVLNSERLRTVLFDPHIRAKFQRATDLKALLNLIRTWGKKFPFVLQNHSFQELSRTRLMDKLRSANQLLRATDIVMKEIGKWDAGVPERDQVFQNSGMTELLTSSALRLLLSELDLDRLTKEQVVGAEFLRQHDLSHWAKELRDSRLSSHAVMLHALYRLFTEPKPEVEIFAGLGPMETDRVQQTARKWLQGEIESSEFPRIALAFFRESDAGFVEYGALLDYLRRNAADKDAIYKFLLWSQSDSSFTRPRGLVPAYAAAILAYFKRHDKNAFKSRENRREYFAKAGPALSTVLNKAKLELASPVSRFFSGNRKAVLMGSTMMVLLILVVAASWLVLKQTGVIGKADPLPETPPVVADEGNTAEEQIVFAEKLIVADGEKEQTRLIFPFDDLAQCTAFTPTELTLTAPGLDPQVVPIQNYESGCALPKQEDSDAADTPDTSGNSGDSGNSGTSDNSDNAGNSVNSGTPTTENGTTDQVENRDEADDTAGNQNNIDAAGEKAGGEAADQDKADGAGESTGEPAQTGKSESGTAAGTAVSDGEDNNAGLPKESKTSPDQYAGRVTVVLDQAVPEGSVIQVNGVNYKVKAWTSPEIDSPDSTRTDGAGNAESSGNTERPTDSGND</sequence>
<feature type="compositionally biased region" description="Low complexity" evidence="1">
    <location>
        <begin position="889"/>
        <end position="914"/>
    </location>
</feature>
<feature type="compositionally biased region" description="Polar residues" evidence="1">
    <location>
        <begin position="1059"/>
        <end position="1074"/>
    </location>
</feature>
<evidence type="ECO:0000259" key="3">
    <source>
        <dbReference type="Pfam" id="PF20013"/>
    </source>
</evidence>
<dbReference type="AlphaFoldDB" id="A0A919XTN3"/>